<reference evidence="2 3" key="1">
    <citation type="submission" date="2018-03" db="EMBL/GenBank/DDBJ databases">
        <authorList>
            <person name="Keele B.F."/>
        </authorList>
    </citation>
    <scope>NUCLEOTIDE SEQUENCE [LARGE SCALE GENOMIC DNA]</scope>
    <source>
        <strain evidence="2 3">YL28-9</strain>
    </source>
</reference>
<name>A0A2T3HP78_9SPHI</name>
<dbReference type="Pfam" id="PF13640">
    <property type="entry name" value="2OG-FeII_Oxy_3"/>
    <property type="match status" value="1"/>
</dbReference>
<dbReference type="PANTHER" id="PTHR35169:SF1">
    <property type="entry name" value="PROLYL 4-HYDROXYLASE ALPHA SUBUNIT FE(2+) 2OG DIOXYGENASE DOMAIN-CONTAINING PROTEIN"/>
    <property type="match status" value="1"/>
</dbReference>
<dbReference type="PANTHER" id="PTHR35169">
    <property type="entry name" value="FE2OG DIOXYGENASE DOMAIN-CONTAINING PROTEIN"/>
    <property type="match status" value="1"/>
</dbReference>
<organism evidence="2 3">
    <name type="scientific">Pedobacter yulinensis</name>
    <dbReference type="NCBI Taxonomy" id="2126353"/>
    <lineage>
        <taxon>Bacteria</taxon>
        <taxon>Pseudomonadati</taxon>
        <taxon>Bacteroidota</taxon>
        <taxon>Sphingobacteriia</taxon>
        <taxon>Sphingobacteriales</taxon>
        <taxon>Sphingobacteriaceae</taxon>
        <taxon>Pedobacter</taxon>
    </lineage>
</organism>
<gene>
    <name evidence="2" type="ORF">C7T94_05930</name>
</gene>
<proteinExistence type="predicted"/>
<evidence type="ECO:0000259" key="1">
    <source>
        <dbReference type="Pfam" id="PF13640"/>
    </source>
</evidence>
<dbReference type="OrthoDB" id="9783171at2"/>
<protein>
    <recommendedName>
        <fullName evidence="1">Prolyl 4-hydroxylase alpha subunit Fe(2+) 2OG dioxygenase domain-containing protein</fullName>
    </recommendedName>
</protein>
<keyword evidence="3" id="KW-1185">Reference proteome</keyword>
<accession>A0A2T3HP78</accession>
<feature type="domain" description="Prolyl 4-hydroxylase alpha subunit Fe(2+) 2OG dioxygenase" evidence="1">
    <location>
        <begin position="94"/>
        <end position="177"/>
    </location>
</feature>
<dbReference type="InterPro" id="IPR044862">
    <property type="entry name" value="Pro_4_hyd_alph_FE2OG_OXY"/>
</dbReference>
<dbReference type="Gene3D" id="2.60.120.620">
    <property type="entry name" value="q2cbj1_9rhob like domain"/>
    <property type="match status" value="1"/>
</dbReference>
<dbReference type="AlphaFoldDB" id="A0A2T3HP78"/>
<evidence type="ECO:0000313" key="2">
    <source>
        <dbReference type="EMBL" id="PST84258.1"/>
    </source>
</evidence>
<dbReference type="EMBL" id="PYLS01000004">
    <property type="protein sequence ID" value="PST84258.1"/>
    <property type="molecule type" value="Genomic_DNA"/>
</dbReference>
<dbReference type="RefSeq" id="WP_107214357.1">
    <property type="nucleotide sequence ID" value="NZ_KZ686268.1"/>
</dbReference>
<sequence length="183" mass="21158">MKIRTEKIDNKSIYVIDNVVSEDEIEVFYDYATQLPYKRSEKSTSYDQFPIFSTDFDPAAFEQETFIGQKARTLLDKFADDAAGYVLMRAYINLSNYGDVEFPHDDCPAEKDDMTVLYYVNKTWNYKFGGETMFYEGNDSRIAVLPAPGRFLIFPGNIRHMGTISTRICKESRFSLALKYARS</sequence>
<dbReference type="Proteomes" id="UP000240912">
    <property type="component" value="Unassembled WGS sequence"/>
</dbReference>
<comment type="caution">
    <text evidence="2">The sequence shown here is derived from an EMBL/GenBank/DDBJ whole genome shotgun (WGS) entry which is preliminary data.</text>
</comment>
<evidence type="ECO:0000313" key="3">
    <source>
        <dbReference type="Proteomes" id="UP000240912"/>
    </source>
</evidence>